<keyword evidence="3" id="KW-1185">Reference proteome</keyword>
<evidence type="ECO:0000313" key="2">
    <source>
        <dbReference type="EMBL" id="EIA10549.1"/>
    </source>
</evidence>
<dbReference type="PATRIC" id="fig|1086011.3.peg.52"/>
<dbReference type="RefSeq" id="WP_007136232.1">
    <property type="nucleotide sequence ID" value="NZ_AHKF01000004.1"/>
</dbReference>
<reference evidence="2 3" key="1">
    <citation type="journal article" date="2014" name="Acta Crystallogr. D">
        <title>Structure-based characterization and antifreeze properties of a hyperactive ice-binding protein from the Antarctic bacterium Flavobacterium frigoris PS1.</title>
        <authorList>
            <person name="Do H."/>
            <person name="Kim S.J."/>
            <person name="Kim H.J."/>
            <person name="Lee J.H."/>
        </authorList>
    </citation>
    <scope>NUCLEOTIDE SEQUENCE [LARGE SCALE GENOMIC DNA]</scope>
    <source>
        <strain evidence="2 3">PS1</strain>
    </source>
</reference>
<keyword evidence="1" id="KW-1133">Transmembrane helix</keyword>
<gene>
    <name evidence="2" type="ORF">HJ01_00055</name>
</gene>
<sequence>MELKNIEILLKKYFDSETSISEENELRKYFSSADVLPHLKQYQPMFGYFIDAAAQKMESKVPVKSKIVQLPWFSIAASIAVLVGVVSYVEFRDEAVNTDLGTYDNPEVALVETQRALAMLSNHVNTGIESVMYIKEYKKSKNLIFKQQ</sequence>
<keyword evidence="1" id="KW-0472">Membrane</keyword>
<name>H7FLK7_FLAFP</name>
<dbReference type="Proteomes" id="UP000005566">
    <property type="component" value="Unassembled WGS sequence"/>
</dbReference>
<keyword evidence="1" id="KW-0812">Transmembrane</keyword>
<feature type="transmembrane region" description="Helical" evidence="1">
    <location>
        <begin position="70"/>
        <end position="89"/>
    </location>
</feature>
<organism evidence="2 3">
    <name type="scientific">Flavobacterium frigoris (strain PS1)</name>
    <dbReference type="NCBI Taxonomy" id="1086011"/>
    <lineage>
        <taxon>Bacteria</taxon>
        <taxon>Pseudomonadati</taxon>
        <taxon>Bacteroidota</taxon>
        <taxon>Flavobacteriia</taxon>
        <taxon>Flavobacteriales</taxon>
        <taxon>Flavobacteriaceae</taxon>
        <taxon>Flavobacterium</taxon>
    </lineage>
</organism>
<evidence type="ECO:0000256" key="1">
    <source>
        <dbReference type="SAM" id="Phobius"/>
    </source>
</evidence>
<comment type="caution">
    <text evidence="2">The sequence shown here is derived from an EMBL/GenBank/DDBJ whole genome shotgun (WGS) entry which is preliminary data.</text>
</comment>
<evidence type="ECO:0000313" key="3">
    <source>
        <dbReference type="Proteomes" id="UP000005566"/>
    </source>
</evidence>
<dbReference type="STRING" id="1086011.HJ01_00055"/>
<dbReference type="AlphaFoldDB" id="H7FLK7"/>
<accession>H7FLK7</accession>
<dbReference type="eggNOG" id="COG1413">
    <property type="taxonomic scope" value="Bacteria"/>
</dbReference>
<dbReference type="OrthoDB" id="1098521at2"/>
<dbReference type="EMBL" id="AHKF01000004">
    <property type="protein sequence ID" value="EIA10549.1"/>
    <property type="molecule type" value="Genomic_DNA"/>
</dbReference>
<proteinExistence type="predicted"/>
<protein>
    <submittedName>
        <fullName evidence="2">Uncharacterized protein</fullName>
    </submittedName>
</protein>